<dbReference type="PANTHER" id="PTHR43037:SF1">
    <property type="entry name" value="BLL1128 PROTEIN"/>
    <property type="match status" value="1"/>
</dbReference>
<dbReference type="Proteomes" id="UP000278756">
    <property type="component" value="Chromosome 1"/>
</dbReference>
<feature type="signal peptide" evidence="2">
    <location>
        <begin position="1"/>
        <end position="24"/>
    </location>
</feature>
<organism evidence="3 4">
    <name type="scientific">Asticcacaulis excentricus</name>
    <dbReference type="NCBI Taxonomy" id="78587"/>
    <lineage>
        <taxon>Bacteria</taxon>
        <taxon>Pseudomonadati</taxon>
        <taxon>Pseudomonadota</taxon>
        <taxon>Alphaproteobacteria</taxon>
        <taxon>Caulobacterales</taxon>
        <taxon>Caulobacteraceae</taxon>
        <taxon>Asticcacaulis</taxon>
    </lineage>
</organism>
<name>A0A3G9G7A2_9CAUL</name>
<dbReference type="InterPro" id="IPR029058">
    <property type="entry name" value="AB_hydrolase_fold"/>
</dbReference>
<accession>A0A3G9G7A2</accession>
<dbReference type="SUPFAM" id="SSF53474">
    <property type="entry name" value="alpha/beta-Hydrolases"/>
    <property type="match status" value="1"/>
</dbReference>
<proteinExistence type="predicted"/>
<dbReference type="EMBL" id="AP018827">
    <property type="protein sequence ID" value="BBF80129.1"/>
    <property type="molecule type" value="Genomic_DNA"/>
</dbReference>
<evidence type="ECO:0000256" key="1">
    <source>
        <dbReference type="ARBA" id="ARBA00022729"/>
    </source>
</evidence>
<dbReference type="RefSeq" id="WP_126420361.1">
    <property type="nucleotide sequence ID" value="NZ_AP018827.1"/>
</dbReference>
<reference evidence="4" key="1">
    <citation type="journal article" date="2017" name="Biotechnol. Biofuels">
        <title>Evaluation of environmental bacterial communities as a factor affecting the growth of duckweed Lemna minor.</title>
        <authorList>
            <person name="Ishizawa H."/>
            <person name="Kuroda M."/>
            <person name="Morikawa M."/>
            <person name="Ike M."/>
        </authorList>
    </citation>
    <scope>NUCLEOTIDE SEQUENCE [LARGE SCALE GENOMIC DNA]</scope>
    <source>
        <strain evidence="4">M6</strain>
    </source>
</reference>
<dbReference type="Gene3D" id="3.40.50.1820">
    <property type="entry name" value="alpha/beta hydrolase"/>
    <property type="match status" value="1"/>
</dbReference>
<keyword evidence="3" id="KW-0449">Lipoprotein</keyword>
<protein>
    <submittedName>
        <fullName evidence="3">Possible conserved lipoprotein LpqP</fullName>
    </submittedName>
</protein>
<reference evidence="4" key="2">
    <citation type="journal article" date="2017" name="Plant Physiol. Biochem.">
        <title>Differential oxidative and antioxidative response of duckweed Lemna minor toward plant growth promoting/inhibiting bacteria.</title>
        <authorList>
            <person name="Ishizawa H."/>
            <person name="Kuroda M."/>
            <person name="Morikawa M."/>
            <person name="Ike M."/>
        </authorList>
    </citation>
    <scope>NUCLEOTIDE SEQUENCE [LARGE SCALE GENOMIC DNA]</scope>
    <source>
        <strain evidence="4">M6</strain>
    </source>
</reference>
<gene>
    <name evidence="3" type="ORF">EM6_0707</name>
</gene>
<feature type="chain" id="PRO_5017937883" evidence="2">
    <location>
        <begin position="25"/>
        <end position="243"/>
    </location>
</feature>
<evidence type="ECO:0000313" key="4">
    <source>
        <dbReference type="Proteomes" id="UP000278756"/>
    </source>
</evidence>
<dbReference type="PANTHER" id="PTHR43037">
    <property type="entry name" value="UNNAMED PRODUCT-RELATED"/>
    <property type="match status" value="1"/>
</dbReference>
<dbReference type="OrthoDB" id="9764953at2"/>
<keyword evidence="1 2" id="KW-0732">Signal</keyword>
<evidence type="ECO:0000256" key="2">
    <source>
        <dbReference type="SAM" id="SignalP"/>
    </source>
</evidence>
<evidence type="ECO:0000313" key="3">
    <source>
        <dbReference type="EMBL" id="BBF80129.1"/>
    </source>
</evidence>
<sequence>MIFTWFPSKALVVFLSLFALTACASLPATDQPRGETPKSLTLKDGTRIGYMQSLPSNLKGKAPVLVFLHGTGEIGTDVKLTTVHGPWAYSRANPDKAPFIILAPQLSEKVEWNPVTLEEWLTQALKGLPADHSRLYLTGLSRGGRGTWNWAIAYPRRFAAIAPVSGDSLYRDGACALKNVPVWAFHGAKDDIVLYQPEDQFADAVRACGGEVNYTLYPDGNHNAWDAAYATPSLYAWLLKHKR</sequence>
<dbReference type="AlphaFoldDB" id="A0A3G9G7A2"/>
<dbReference type="InterPro" id="IPR050955">
    <property type="entry name" value="Plant_Biomass_Hydrol_Est"/>
</dbReference>